<keyword evidence="5" id="KW-0460">Magnesium</keyword>
<dbReference type="SUPFAM" id="SSF48576">
    <property type="entry name" value="Terpenoid synthases"/>
    <property type="match status" value="1"/>
</dbReference>
<dbReference type="PROSITE" id="PS00723">
    <property type="entry name" value="POLYPRENYL_SYNTHASE_1"/>
    <property type="match status" value="1"/>
</dbReference>
<dbReference type="SFLD" id="SFLDS00005">
    <property type="entry name" value="Isoprenoid_Synthase_Type_I"/>
    <property type="match status" value="1"/>
</dbReference>
<keyword evidence="3 6" id="KW-0808">Transferase</keyword>
<evidence type="ECO:0000313" key="7">
    <source>
        <dbReference type="EMBL" id="WVX65939.1"/>
    </source>
</evidence>
<dbReference type="CDD" id="cd00685">
    <property type="entry name" value="Trans_IPPS_HT"/>
    <property type="match status" value="1"/>
</dbReference>
<dbReference type="InterPro" id="IPR000092">
    <property type="entry name" value="Polyprenyl_synt"/>
</dbReference>
<evidence type="ECO:0000313" key="8">
    <source>
        <dbReference type="Proteomes" id="UP001330434"/>
    </source>
</evidence>
<name>A0ABZ2C4Q6_9PROT</name>
<organism evidence="7 8">
    <name type="scientific">Candidatus Bealeia paramacronuclearis</name>
    <dbReference type="NCBI Taxonomy" id="1921001"/>
    <lineage>
        <taxon>Bacteria</taxon>
        <taxon>Pseudomonadati</taxon>
        <taxon>Pseudomonadota</taxon>
        <taxon>Alphaproteobacteria</taxon>
        <taxon>Holosporales</taxon>
        <taxon>Holosporaceae</taxon>
        <taxon>Candidatus Bealeia</taxon>
    </lineage>
</organism>
<comment type="similarity">
    <text evidence="2 6">Belongs to the FPP/GGPP synthase family.</text>
</comment>
<evidence type="ECO:0000256" key="2">
    <source>
        <dbReference type="ARBA" id="ARBA00006706"/>
    </source>
</evidence>
<dbReference type="Pfam" id="PF00348">
    <property type="entry name" value="polyprenyl_synt"/>
    <property type="match status" value="1"/>
</dbReference>
<evidence type="ECO:0000256" key="5">
    <source>
        <dbReference type="ARBA" id="ARBA00022842"/>
    </source>
</evidence>
<sequence length="337" mass="36752">MSKLAYASEKIKAPSLVSLQTLFEGRMDQVNEKILKSLECSVPLIQDIAGYLIKQGGKRLRPLLTLASAELCGYKGHRHVGLASAVEFIHTATLLHDDVVDESALRRGAATANTIWNNTASVLVGDFLFSRAFQLMVEDGSLDVLKVLSQASATIAEGEVMQLASARNLNLREENYLAVIGAKTACLFEAATHVGALVADASSEKCEALRKFGFNLGMAFQLTDDALDYCATGESLGKHVGDDFAEGKVTLPILITYHAATEIEKAFIKKCFVDLTQEPQDLTRMIKLIHDKGALQAVSAKAQSYLNNARECLKIFEETSLKSTLLETLDFVLVRNH</sequence>
<dbReference type="InterPro" id="IPR008949">
    <property type="entry name" value="Isoprenoid_synthase_dom_sf"/>
</dbReference>
<dbReference type="EMBL" id="CP133270">
    <property type="protein sequence ID" value="WVX65939.1"/>
    <property type="molecule type" value="Genomic_DNA"/>
</dbReference>
<dbReference type="InterPro" id="IPR033749">
    <property type="entry name" value="Polyprenyl_synt_CS"/>
</dbReference>
<keyword evidence="8" id="KW-1185">Reference proteome</keyword>
<protein>
    <submittedName>
        <fullName evidence="7">Octaprenyl-diphosphate synthase</fullName>
    </submittedName>
</protein>
<evidence type="ECO:0000256" key="1">
    <source>
        <dbReference type="ARBA" id="ARBA00001946"/>
    </source>
</evidence>
<dbReference type="Gene3D" id="1.10.600.10">
    <property type="entry name" value="Farnesyl Diphosphate Synthase"/>
    <property type="match status" value="1"/>
</dbReference>
<evidence type="ECO:0000256" key="4">
    <source>
        <dbReference type="ARBA" id="ARBA00022723"/>
    </source>
</evidence>
<evidence type="ECO:0000256" key="6">
    <source>
        <dbReference type="RuleBase" id="RU004466"/>
    </source>
</evidence>
<dbReference type="Proteomes" id="UP001330434">
    <property type="component" value="Chromosome"/>
</dbReference>
<accession>A0ABZ2C4Q6</accession>
<reference evidence="7 8" key="1">
    <citation type="journal article" date="2024" name="Environ. Microbiol.">
        <title>Novel evolutionary insights on the interactions of the Holosporales (Alphaproteobacteria) with eukaryotic hosts from comparative genomics.</title>
        <authorList>
            <person name="Giovannini M."/>
            <person name="Petroni G."/>
            <person name="Castelli M."/>
        </authorList>
    </citation>
    <scope>NUCLEOTIDE SEQUENCE [LARGE SCALE GENOMIC DNA]</scope>
    <source>
        <strain evidence="7 8">US_Bl 15I1</strain>
    </source>
</reference>
<comment type="cofactor">
    <cofactor evidence="1">
        <name>Mg(2+)</name>
        <dbReference type="ChEBI" id="CHEBI:18420"/>
    </cofactor>
</comment>
<proteinExistence type="inferred from homology"/>
<dbReference type="RefSeq" id="WP_331256507.1">
    <property type="nucleotide sequence ID" value="NZ_CP133270.1"/>
</dbReference>
<dbReference type="PANTHER" id="PTHR12001:SF69">
    <property type="entry name" value="ALL TRANS-POLYPRENYL-DIPHOSPHATE SYNTHASE PDSS1"/>
    <property type="match status" value="1"/>
</dbReference>
<keyword evidence="4" id="KW-0479">Metal-binding</keyword>
<gene>
    <name evidence="7" type="ORF">Bealeia1_00105</name>
</gene>
<dbReference type="PANTHER" id="PTHR12001">
    <property type="entry name" value="GERANYLGERANYL PYROPHOSPHATE SYNTHASE"/>
    <property type="match status" value="1"/>
</dbReference>
<evidence type="ECO:0000256" key="3">
    <source>
        <dbReference type="ARBA" id="ARBA00022679"/>
    </source>
</evidence>